<reference evidence="3" key="1">
    <citation type="submission" date="2022-11" db="UniProtKB">
        <authorList>
            <consortium name="WormBaseParasite"/>
        </authorList>
    </citation>
    <scope>IDENTIFICATION</scope>
</reference>
<feature type="compositionally biased region" description="Basic and acidic residues" evidence="1">
    <location>
        <begin position="16"/>
        <end position="30"/>
    </location>
</feature>
<feature type="region of interest" description="Disordered" evidence="1">
    <location>
        <begin position="131"/>
        <end position="181"/>
    </location>
</feature>
<feature type="compositionally biased region" description="Polar residues" evidence="1">
    <location>
        <begin position="131"/>
        <end position="150"/>
    </location>
</feature>
<feature type="region of interest" description="Disordered" evidence="1">
    <location>
        <begin position="1"/>
        <end position="74"/>
    </location>
</feature>
<protein>
    <submittedName>
        <fullName evidence="3">Uncharacterized protein</fullName>
    </submittedName>
</protein>
<evidence type="ECO:0000313" key="2">
    <source>
        <dbReference type="Proteomes" id="UP000887561"/>
    </source>
</evidence>
<organism evidence="2 3">
    <name type="scientific">Meloidogyne javanica</name>
    <name type="common">Root-knot nematode worm</name>
    <dbReference type="NCBI Taxonomy" id="6303"/>
    <lineage>
        <taxon>Eukaryota</taxon>
        <taxon>Metazoa</taxon>
        <taxon>Ecdysozoa</taxon>
        <taxon>Nematoda</taxon>
        <taxon>Chromadorea</taxon>
        <taxon>Rhabditida</taxon>
        <taxon>Tylenchina</taxon>
        <taxon>Tylenchomorpha</taxon>
        <taxon>Tylenchoidea</taxon>
        <taxon>Meloidogynidae</taxon>
        <taxon>Meloidogyninae</taxon>
        <taxon>Meloidogyne</taxon>
        <taxon>Meloidogyne incognita group</taxon>
    </lineage>
</organism>
<dbReference type="WBParaSite" id="scaffold52386_cov284.g25391">
    <property type="protein sequence ID" value="scaffold52386_cov284.g25391"/>
    <property type="gene ID" value="scaffold52386_cov284.g25391"/>
</dbReference>
<dbReference type="AlphaFoldDB" id="A0A915MWA6"/>
<proteinExistence type="predicted"/>
<evidence type="ECO:0000256" key="1">
    <source>
        <dbReference type="SAM" id="MobiDB-lite"/>
    </source>
</evidence>
<name>A0A915MWA6_MELJA</name>
<keyword evidence="2" id="KW-1185">Reference proteome</keyword>
<dbReference type="Proteomes" id="UP000887561">
    <property type="component" value="Unplaced"/>
</dbReference>
<accession>A0A915MWA6</accession>
<sequence>MEEQETLPVEFENNQETERMEEQEGQRTEDQEPQEMGEPEREELRVEVNEEQEPQETLIVADESSPSQDDNNVSEEITDTNLEQEQTWPRESIAQLGVRLLCPGESLGIWNRHPIRKVSWYQQINDSILDQPTTSPIQNEEVEQTTTSSPFHEEMDQIAVPSPQNEEEEEQNAPTTSTPNLITTCAPLQTLASGLALARIADFFAQEDERVLQCHGFKAVFIPCEKLETVLQRD</sequence>
<evidence type="ECO:0000313" key="3">
    <source>
        <dbReference type="WBParaSite" id="scaffold52386_cov284.g25391"/>
    </source>
</evidence>
<feature type="compositionally biased region" description="Basic and acidic residues" evidence="1">
    <location>
        <begin position="38"/>
        <end position="48"/>
    </location>
</feature>